<name>A0A0F9ERH6_9ZZZZ</name>
<organism evidence="1">
    <name type="scientific">marine sediment metagenome</name>
    <dbReference type="NCBI Taxonomy" id="412755"/>
    <lineage>
        <taxon>unclassified sequences</taxon>
        <taxon>metagenomes</taxon>
        <taxon>ecological metagenomes</taxon>
    </lineage>
</organism>
<reference evidence="1" key="1">
    <citation type="journal article" date="2015" name="Nature">
        <title>Complex archaea that bridge the gap between prokaryotes and eukaryotes.</title>
        <authorList>
            <person name="Spang A."/>
            <person name="Saw J.H."/>
            <person name="Jorgensen S.L."/>
            <person name="Zaremba-Niedzwiedzka K."/>
            <person name="Martijn J."/>
            <person name="Lind A.E."/>
            <person name="van Eijk R."/>
            <person name="Schleper C."/>
            <person name="Guy L."/>
            <person name="Ettema T.J."/>
        </authorList>
    </citation>
    <scope>NUCLEOTIDE SEQUENCE</scope>
</reference>
<sequence length="20" mass="2479">MSHRKKIKLPILHFCHIIYT</sequence>
<feature type="non-terminal residue" evidence="1">
    <location>
        <position position="20"/>
    </location>
</feature>
<protein>
    <submittedName>
        <fullName evidence="1">Uncharacterized protein</fullName>
    </submittedName>
</protein>
<evidence type="ECO:0000313" key="1">
    <source>
        <dbReference type="EMBL" id="KKL68871.1"/>
    </source>
</evidence>
<dbReference type="EMBL" id="LAZR01026398">
    <property type="protein sequence ID" value="KKL68871.1"/>
    <property type="molecule type" value="Genomic_DNA"/>
</dbReference>
<accession>A0A0F9ERH6</accession>
<gene>
    <name evidence="1" type="ORF">LCGC14_2120680</name>
</gene>
<dbReference type="AlphaFoldDB" id="A0A0F9ERH6"/>
<comment type="caution">
    <text evidence="1">The sequence shown here is derived from an EMBL/GenBank/DDBJ whole genome shotgun (WGS) entry which is preliminary data.</text>
</comment>
<proteinExistence type="predicted"/>